<accession>A0A7J8C8A3</accession>
<dbReference type="InParanoid" id="A0A7J8C8A3"/>
<evidence type="ECO:0000313" key="2">
    <source>
        <dbReference type="EMBL" id="KAF6407125.1"/>
    </source>
</evidence>
<evidence type="ECO:0000313" key="3">
    <source>
        <dbReference type="Proteomes" id="UP000550707"/>
    </source>
</evidence>
<feature type="transmembrane region" description="Helical" evidence="1">
    <location>
        <begin position="87"/>
        <end position="110"/>
    </location>
</feature>
<keyword evidence="3" id="KW-1185">Reference proteome</keyword>
<protein>
    <submittedName>
        <fullName evidence="2">Uncharacterized protein</fullName>
    </submittedName>
</protein>
<keyword evidence="1" id="KW-1133">Transmembrane helix</keyword>
<keyword evidence="1" id="KW-0812">Transmembrane</keyword>
<evidence type="ECO:0000256" key="1">
    <source>
        <dbReference type="SAM" id="Phobius"/>
    </source>
</evidence>
<organism evidence="2 3">
    <name type="scientific">Molossus molossus</name>
    <name type="common">Pallas' mastiff bat</name>
    <name type="synonym">Vespertilio molossus</name>
    <dbReference type="NCBI Taxonomy" id="27622"/>
    <lineage>
        <taxon>Eukaryota</taxon>
        <taxon>Metazoa</taxon>
        <taxon>Chordata</taxon>
        <taxon>Craniata</taxon>
        <taxon>Vertebrata</taxon>
        <taxon>Euteleostomi</taxon>
        <taxon>Mammalia</taxon>
        <taxon>Eutheria</taxon>
        <taxon>Laurasiatheria</taxon>
        <taxon>Chiroptera</taxon>
        <taxon>Yangochiroptera</taxon>
        <taxon>Molossidae</taxon>
        <taxon>Molossus</taxon>
    </lineage>
</organism>
<proteinExistence type="predicted"/>
<gene>
    <name evidence="2" type="ORF">HJG59_009839</name>
</gene>
<keyword evidence="1" id="KW-0472">Membrane</keyword>
<dbReference type="Proteomes" id="UP000550707">
    <property type="component" value="Unassembled WGS sequence"/>
</dbReference>
<dbReference type="AlphaFoldDB" id="A0A7J8C8A3"/>
<name>A0A7J8C8A3_MOLMO</name>
<dbReference type="EMBL" id="JACASF010000021">
    <property type="protein sequence ID" value="KAF6407125.1"/>
    <property type="molecule type" value="Genomic_DNA"/>
</dbReference>
<reference evidence="2 3" key="1">
    <citation type="journal article" date="2020" name="Nature">
        <title>Six reference-quality genomes reveal evolution of bat adaptations.</title>
        <authorList>
            <person name="Jebb D."/>
            <person name="Huang Z."/>
            <person name="Pippel M."/>
            <person name="Hughes G.M."/>
            <person name="Lavrichenko K."/>
            <person name="Devanna P."/>
            <person name="Winkler S."/>
            <person name="Jermiin L.S."/>
            <person name="Skirmuntt E.C."/>
            <person name="Katzourakis A."/>
            <person name="Burkitt-Gray L."/>
            <person name="Ray D.A."/>
            <person name="Sullivan K.A.M."/>
            <person name="Roscito J.G."/>
            <person name="Kirilenko B.M."/>
            <person name="Davalos L.M."/>
            <person name="Corthals A.P."/>
            <person name="Power M.L."/>
            <person name="Jones G."/>
            <person name="Ransome R.D."/>
            <person name="Dechmann D.K.N."/>
            <person name="Locatelli A.G."/>
            <person name="Puechmaille S.J."/>
            <person name="Fedrigo O."/>
            <person name="Jarvis E.D."/>
            <person name="Hiller M."/>
            <person name="Vernes S.C."/>
            <person name="Myers E.W."/>
            <person name="Teeling E.C."/>
        </authorList>
    </citation>
    <scope>NUCLEOTIDE SEQUENCE [LARGE SCALE GENOMIC DNA]</scope>
    <source>
        <strain evidence="2">MMolMol1</strain>
        <tissue evidence="2">Muscle</tissue>
    </source>
</reference>
<sequence>MVITTKILLIFFVIFSLKLHVYVYTGWGKSRFTVCKINNARINSVLHTYNCKPTFPPLCIVKHQILYAQKIYKHVHSNFVFKKLDSLLLLCNVLLYFEHFSVTVNFLYLFKLPFRRIVAMCPHPAQHFTSLDFY</sequence>
<feature type="transmembrane region" description="Helical" evidence="1">
    <location>
        <begin position="7"/>
        <end position="24"/>
    </location>
</feature>
<comment type="caution">
    <text evidence="2">The sequence shown here is derived from an EMBL/GenBank/DDBJ whole genome shotgun (WGS) entry which is preliminary data.</text>
</comment>